<organism evidence="2 3">
    <name type="scientific">Meganyctiphanes norvegica</name>
    <name type="common">Northern krill</name>
    <name type="synonym">Thysanopoda norvegica</name>
    <dbReference type="NCBI Taxonomy" id="48144"/>
    <lineage>
        <taxon>Eukaryota</taxon>
        <taxon>Metazoa</taxon>
        <taxon>Ecdysozoa</taxon>
        <taxon>Arthropoda</taxon>
        <taxon>Crustacea</taxon>
        <taxon>Multicrustacea</taxon>
        <taxon>Malacostraca</taxon>
        <taxon>Eumalacostraca</taxon>
        <taxon>Eucarida</taxon>
        <taxon>Euphausiacea</taxon>
        <taxon>Euphausiidae</taxon>
        <taxon>Meganyctiphanes</taxon>
    </lineage>
</organism>
<dbReference type="PANTHER" id="PTHR10073:SF52">
    <property type="entry name" value="MISMATCH REPAIR ENDONUCLEASE PMS2"/>
    <property type="match status" value="1"/>
</dbReference>
<evidence type="ECO:0000313" key="2">
    <source>
        <dbReference type="EMBL" id="CAL4077702.1"/>
    </source>
</evidence>
<evidence type="ECO:0000256" key="1">
    <source>
        <dbReference type="ARBA" id="ARBA00006082"/>
    </source>
</evidence>
<dbReference type="GO" id="GO:0016887">
    <property type="term" value="F:ATP hydrolysis activity"/>
    <property type="evidence" value="ECO:0007669"/>
    <property type="project" value="InterPro"/>
</dbReference>
<dbReference type="InterPro" id="IPR036890">
    <property type="entry name" value="HATPase_C_sf"/>
</dbReference>
<dbReference type="InterPro" id="IPR014762">
    <property type="entry name" value="DNA_mismatch_repair_CS"/>
</dbReference>
<dbReference type="EMBL" id="CAXKWB010005294">
    <property type="protein sequence ID" value="CAL4077702.1"/>
    <property type="molecule type" value="Genomic_DNA"/>
</dbReference>
<accession>A0AAV2QA63</accession>
<name>A0AAV2QA63_MEGNR</name>
<dbReference type="PROSITE" id="PS00058">
    <property type="entry name" value="DNA_MISMATCH_REPAIR_1"/>
    <property type="match status" value="1"/>
</dbReference>
<keyword evidence="3" id="KW-1185">Reference proteome</keyword>
<evidence type="ECO:0000313" key="3">
    <source>
        <dbReference type="Proteomes" id="UP001497623"/>
    </source>
</evidence>
<dbReference type="AlphaFoldDB" id="A0AAV2QA63"/>
<dbReference type="Proteomes" id="UP001497623">
    <property type="component" value="Unassembled WGS sequence"/>
</dbReference>
<proteinExistence type="inferred from homology"/>
<protein>
    <submittedName>
        <fullName evidence="2">Uncharacterized protein</fullName>
    </submittedName>
</protein>
<dbReference type="GO" id="GO:0140664">
    <property type="term" value="F:ATP-dependent DNA damage sensor activity"/>
    <property type="evidence" value="ECO:0007669"/>
    <property type="project" value="InterPro"/>
</dbReference>
<dbReference type="InterPro" id="IPR038973">
    <property type="entry name" value="MutL/Mlh/Pms-like"/>
</dbReference>
<dbReference type="PANTHER" id="PTHR10073">
    <property type="entry name" value="DNA MISMATCH REPAIR PROTEIN MLH, PMS, MUTL"/>
    <property type="match status" value="1"/>
</dbReference>
<comment type="caution">
    <text evidence="2">The sequence shown here is derived from an EMBL/GenBank/DDBJ whole genome shotgun (WGS) entry which is preliminary data.</text>
</comment>
<dbReference type="GO" id="GO:0032389">
    <property type="term" value="C:MutLalpha complex"/>
    <property type="evidence" value="ECO:0007669"/>
    <property type="project" value="TreeGrafter"/>
</dbReference>
<feature type="non-terminal residue" evidence="2">
    <location>
        <position position="195"/>
    </location>
</feature>
<dbReference type="GO" id="GO:0006298">
    <property type="term" value="P:mismatch repair"/>
    <property type="evidence" value="ECO:0007669"/>
    <property type="project" value="InterPro"/>
</dbReference>
<dbReference type="Pfam" id="PF13589">
    <property type="entry name" value="HATPase_c_3"/>
    <property type="match status" value="1"/>
</dbReference>
<gene>
    <name evidence="2" type="ORF">MNOR_LOCUS10479</name>
</gene>
<reference evidence="2 3" key="1">
    <citation type="submission" date="2024-05" db="EMBL/GenBank/DDBJ databases">
        <authorList>
            <person name="Wallberg A."/>
        </authorList>
    </citation>
    <scope>NUCLEOTIDE SEQUENCE [LARGE SCALE GENOMIC DNA]</scope>
</reference>
<sequence length="195" mass="21076">MAAETDVVEGTKIIPDGSEYVQGTLEKARGIKAIDKGTVHRICSGQVVLTLATAVKELTENSIDAGATTVEVRLKEHGVTSIEVIDNGKGVEEHDFEGLTLKHHTSKIKDFGDLVGVKTFGFRGEALSSLCALSVLTITTRHSSQSVGTKLVYDHNGKLSSKIPTSRQVSNYMSIKHQFSSFTILLKSMSLSEKK</sequence>
<comment type="similarity">
    <text evidence="1">Belongs to the DNA mismatch repair MutL/HexB family.</text>
</comment>
<dbReference type="Gene3D" id="3.30.565.10">
    <property type="entry name" value="Histidine kinase-like ATPase, C-terminal domain"/>
    <property type="match status" value="1"/>
</dbReference>
<dbReference type="SUPFAM" id="SSF55874">
    <property type="entry name" value="ATPase domain of HSP90 chaperone/DNA topoisomerase II/histidine kinase"/>
    <property type="match status" value="1"/>
</dbReference>